<evidence type="ECO:0000313" key="5">
    <source>
        <dbReference type="Proteomes" id="UP001602370"/>
    </source>
</evidence>
<feature type="compositionally biased region" description="Low complexity" evidence="1">
    <location>
        <begin position="208"/>
        <end position="227"/>
    </location>
</feature>
<feature type="region of interest" description="Disordered" evidence="1">
    <location>
        <begin position="117"/>
        <end position="227"/>
    </location>
</feature>
<feature type="transmembrane region" description="Helical" evidence="2">
    <location>
        <begin position="72"/>
        <end position="95"/>
    </location>
</feature>
<dbReference type="PANTHER" id="PTHR31157">
    <property type="entry name" value="SCP DOMAIN-CONTAINING PROTEIN"/>
    <property type="match status" value="1"/>
</dbReference>
<dbReference type="InterPro" id="IPR035940">
    <property type="entry name" value="CAP_sf"/>
</dbReference>
<proteinExistence type="predicted"/>
<feature type="domain" description="SCP" evidence="3">
    <location>
        <begin position="239"/>
        <end position="352"/>
    </location>
</feature>
<feature type="region of interest" description="Disordered" evidence="1">
    <location>
        <begin position="1"/>
        <end position="71"/>
    </location>
</feature>
<evidence type="ECO:0000313" key="4">
    <source>
        <dbReference type="EMBL" id="MFF5919752.1"/>
    </source>
</evidence>
<comment type="caution">
    <text evidence="4">The sequence shown here is derived from an EMBL/GenBank/DDBJ whole genome shotgun (WGS) entry which is preliminary data.</text>
</comment>
<protein>
    <submittedName>
        <fullName evidence="4">CAP domain-containing protein</fullName>
    </submittedName>
</protein>
<dbReference type="EMBL" id="JBIBDZ010000004">
    <property type="protein sequence ID" value="MFF5919752.1"/>
    <property type="molecule type" value="Genomic_DNA"/>
</dbReference>
<feature type="compositionally biased region" description="Pro residues" evidence="1">
    <location>
        <begin position="8"/>
        <end position="18"/>
    </location>
</feature>
<dbReference type="Proteomes" id="UP001602370">
    <property type="component" value="Unassembled WGS sequence"/>
</dbReference>
<evidence type="ECO:0000259" key="3">
    <source>
        <dbReference type="Pfam" id="PF00188"/>
    </source>
</evidence>
<feature type="compositionally biased region" description="Basic residues" evidence="1">
    <location>
        <begin position="53"/>
        <end position="71"/>
    </location>
</feature>
<keyword evidence="2" id="KW-0472">Membrane</keyword>
<feature type="region of interest" description="Disordered" evidence="1">
    <location>
        <begin position="246"/>
        <end position="287"/>
    </location>
</feature>
<organism evidence="4 5">
    <name type="scientific">Streptomyces flavochromogenes</name>
    <dbReference type="NCBI Taxonomy" id="68199"/>
    <lineage>
        <taxon>Bacteria</taxon>
        <taxon>Bacillati</taxon>
        <taxon>Actinomycetota</taxon>
        <taxon>Actinomycetes</taxon>
        <taxon>Kitasatosporales</taxon>
        <taxon>Streptomycetaceae</taxon>
        <taxon>Streptomyces</taxon>
    </lineage>
</organism>
<dbReference type="SUPFAM" id="SSF55797">
    <property type="entry name" value="PR-1-like"/>
    <property type="match status" value="1"/>
</dbReference>
<sequence length="356" mass="36948">MRHHDRPGPPGHPEPAPHPLDGVRDFAADPATADDPATEDARASAYAPGARVSGRHRKGGGARRRPARRPSFRTAVTVAGSAAAVLTVATGMYVASLGSGGTTAVPSAAEPVVALPSTTTAGASDTAPETVRGAGGVREVRAVRVTGPSSAVPSPPSTAATPSPRTAGTAPAGSAPAAPRPETPPKAESERQREPRREQAPAQPRPAQPQGLQRAQGAAPVAQAPAGKAPRFVQDVIALANAEREKAGCGPLRPESHLRTAAQGHADDMSARDYYEHDDPEGRDAGDRMTGAGYTWSTWGENIHRGPKTPARAMEDWMDSPGHRANILNCSFKDIGVGVTLTANGPWWVQNFGARR</sequence>
<evidence type="ECO:0000256" key="2">
    <source>
        <dbReference type="SAM" id="Phobius"/>
    </source>
</evidence>
<keyword evidence="2" id="KW-0812">Transmembrane</keyword>
<dbReference type="PANTHER" id="PTHR31157:SF1">
    <property type="entry name" value="SCP DOMAIN-CONTAINING PROTEIN"/>
    <property type="match status" value="1"/>
</dbReference>
<gene>
    <name evidence="4" type="ORF">ACFY8C_15620</name>
</gene>
<dbReference type="CDD" id="cd05379">
    <property type="entry name" value="CAP_bacterial"/>
    <property type="match status" value="1"/>
</dbReference>
<dbReference type="Gene3D" id="3.40.33.10">
    <property type="entry name" value="CAP"/>
    <property type="match status" value="1"/>
</dbReference>
<accession>A0ABW6XQT3</accession>
<dbReference type="RefSeq" id="WP_388307481.1">
    <property type="nucleotide sequence ID" value="NZ_JBIBDZ010000004.1"/>
</dbReference>
<feature type="compositionally biased region" description="Basic and acidic residues" evidence="1">
    <location>
        <begin position="183"/>
        <end position="199"/>
    </location>
</feature>
<keyword evidence="2" id="KW-1133">Transmembrane helix</keyword>
<feature type="compositionally biased region" description="Low complexity" evidence="1">
    <location>
        <begin position="143"/>
        <end position="177"/>
    </location>
</feature>
<feature type="compositionally biased region" description="Basic and acidic residues" evidence="1">
    <location>
        <begin position="265"/>
        <end position="287"/>
    </location>
</feature>
<name>A0ABW6XQT3_9ACTN</name>
<keyword evidence="5" id="KW-1185">Reference proteome</keyword>
<dbReference type="InterPro" id="IPR014044">
    <property type="entry name" value="CAP_dom"/>
</dbReference>
<dbReference type="Pfam" id="PF00188">
    <property type="entry name" value="CAP"/>
    <property type="match status" value="1"/>
</dbReference>
<reference evidence="4 5" key="1">
    <citation type="submission" date="2024-10" db="EMBL/GenBank/DDBJ databases">
        <title>The Natural Products Discovery Center: Release of the First 8490 Sequenced Strains for Exploring Actinobacteria Biosynthetic Diversity.</title>
        <authorList>
            <person name="Kalkreuter E."/>
            <person name="Kautsar S.A."/>
            <person name="Yang D."/>
            <person name="Bader C.D."/>
            <person name="Teijaro C.N."/>
            <person name="Fluegel L."/>
            <person name="Davis C.M."/>
            <person name="Simpson J.R."/>
            <person name="Lauterbach L."/>
            <person name="Steele A.D."/>
            <person name="Gui C."/>
            <person name="Meng S."/>
            <person name="Li G."/>
            <person name="Viehrig K."/>
            <person name="Ye F."/>
            <person name="Su P."/>
            <person name="Kiefer A.F."/>
            <person name="Nichols A."/>
            <person name="Cepeda A.J."/>
            <person name="Yan W."/>
            <person name="Fan B."/>
            <person name="Jiang Y."/>
            <person name="Adhikari A."/>
            <person name="Zheng C.-J."/>
            <person name="Schuster L."/>
            <person name="Cowan T.M."/>
            <person name="Smanski M.J."/>
            <person name="Chevrette M.G."/>
            <person name="De Carvalho L.P.S."/>
            <person name="Shen B."/>
        </authorList>
    </citation>
    <scope>NUCLEOTIDE SEQUENCE [LARGE SCALE GENOMIC DNA]</scope>
    <source>
        <strain evidence="4 5">NPDC012605</strain>
    </source>
</reference>
<evidence type="ECO:0000256" key="1">
    <source>
        <dbReference type="SAM" id="MobiDB-lite"/>
    </source>
</evidence>